<dbReference type="CDD" id="cd17493">
    <property type="entry name" value="toxin_TenpN"/>
    <property type="match status" value="1"/>
</dbReference>
<evidence type="ECO:0000313" key="1">
    <source>
        <dbReference type="EMBL" id="VYT65864.1"/>
    </source>
</evidence>
<dbReference type="InterPro" id="IPR053735">
    <property type="entry name" value="Type_III_TA_endoRNase"/>
</dbReference>
<dbReference type="RefSeq" id="WP_421755000.1">
    <property type="nucleotide sequence ID" value="NZ_CACRTW010000003.1"/>
</dbReference>
<organism evidence="1">
    <name type="scientific">Collinsella aerofaciens</name>
    <dbReference type="NCBI Taxonomy" id="74426"/>
    <lineage>
        <taxon>Bacteria</taxon>
        <taxon>Bacillati</taxon>
        <taxon>Actinomycetota</taxon>
        <taxon>Coriobacteriia</taxon>
        <taxon>Coriobacteriales</taxon>
        <taxon>Coriobacteriaceae</taxon>
        <taxon>Collinsella</taxon>
    </lineage>
</organism>
<dbReference type="NCBIfam" id="NF047358">
    <property type="entry name" value="TenpIN"/>
    <property type="match status" value="1"/>
</dbReference>
<gene>
    <name evidence="1" type="ORF">CALFYP39_00244</name>
</gene>
<dbReference type="InterPro" id="IPR049929">
    <property type="entry name" value="TenpN-like"/>
</dbReference>
<name>A0A6N2YG67_9ACTN</name>
<protein>
    <submittedName>
        <fullName evidence="1">Uncharacterized protein</fullName>
    </submittedName>
</protein>
<dbReference type="Gene3D" id="3.10.129.130">
    <property type="match status" value="1"/>
</dbReference>
<proteinExistence type="predicted"/>
<dbReference type="AlphaFoldDB" id="A0A6N2YG67"/>
<dbReference type="EMBL" id="CACRTW010000003">
    <property type="protein sequence ID" value="VYT65864.1"/>
    <property type="molecule type" value="Genomic_DNA"/>
</dbReference>
<reference evidence="1" key="1">
    <citation type="submission" date="2019-11" db="EMBL/GenBank/DDBJ databases">
        <authorList>
            <person name="Feng L."/>
        </authorList>
    </citation>
    <scope>NUCLEOTIDE SEQUENCE</scope>
    <source>
        <strain evidence="1">CaerofaciensLFYP39</strain>
    </source>
</reference>
<sequence>MNSKIVFLTNSFYQDHPNPPFKEMEQKQNRPYIVFLVEIEGHTWAIPFRSHIRHGHALFTDAKNKCGIDYSKAVDVDKSEYTDHFTTRYLC</sequence>
<accession>A0A6N2YG67</accession>